<feature type="transmembrane region" description="Helical" evidence="8">
    <location>
        <begin position="237"/>
        <end position="256"/>
    </location>
</feature>
<feature type="region of interest" description="Disordered" evidence="7">
    <location>
        <begin position="389"/>
        <end position="416"/>
    </location>
</feature>
<accession>A0A3A5H8U9</accession>
<feature type="transmembrane region" description="Helical" evidence="8">
    <location>
        <begin position="88"/>
        <end position="115"/>
    </location>
</feature>
<dbReference type="SUPFAM" id="SSF103473">
    <property type="entry name" value="MFS general substrate transporter"/>
    <property type="match status" value="1"/>
</dbReference>
<dbReference type="GO" id="GO:0022857">
    <property type="term" value="F:transmembrane transporter activity"/>
    <property type="evidence" value="ECO:0007669"/>
    <property type="project" value="InterPro"/>
</dbReference>
<evidence type="ECO:0000256" key="4">
    <source>
        <dbReference type="ARBA" id="ARBA00022692"/>
    </source>
</evidence>
<keyword evidence="11" id="KW-1185">Reference proteome</keyword>
<feature type="transmembrane region" description="Helical" evidence="8">
    <location>
        <begin position="201"/>
        <end position="217"/>
    </location>
</feature>
<dbReference type="Gene3D" id="1.20.1250.20">
    <property type="entry name" value="MFS general substrate transporter like domains"/>
    <property type="match status" value="1"/>
</dbReference>
<dbReference type="EMBL" id="QYRP01000002">
    <property type="protein sequence ID" value="RJS47053.1"/>
    <property type="molecule type" value="Genomic_DNA"/>
</dbReference>
<evidence type="ECO:0000256" key="8">
    <source>
        <dbReference type="SAM" id="Phobius"/>
    </source>
</evidence>
<name>A0A3A5H8U9_9ACTN</name>
<feature type="domain" description="Major facilitator superfamily (MFS) profile" evidence="9">
    <location>
        <begin position="1"/>
        <end position="178"/>
    </location>
</feature>
<keyword evidence="2" id="KW-0813">Transport</keyword>
<dbReference type="AlphaFoldDB" id="A0A3A5H8U9"/>
<keyword evidence="3" id="KW-1003">Cell membrane</keyword>
<dbReference type="PANTHER" id="PTHR23517:SF2">
    <property type="entry name" value="MULTIDRUG RESISTANCE PROTEIN MDTH"/>
    <property type="match status" value="1"/>
</dbReference>
<feature type="transmembrane region" description="Helical" evidence="8">
    <location>
        <begin position="122"/>
        <end position="145"/>
    </location>
</feature>
<gene>
    <name evidence="10" type="ORF">D4739_13060</name>
</gene>
<sequence>MLLGFAVSAIGNGLTMPFLYVYLAHVRDLGPSTTGWLFAWIGLVGVVVAPALGSLMDRFGPRLVMMCGLGVEVVSVGSLGFVDEIVPVMLALAGLVVGAAPLWPGTTALLALVVAPERREGVYGLVFLAVNAGLGLGGVVGAALIDVSRLGSFQVLYVADACSYLVYAVVLATLPRGVGRTPSGEQCLEGGWREVVADRRVMALLACGVLAVTFGYGQFEAGASAYVVEVAGLPAQVLGWGFAANTLVIVASQLLVLQLTAHRRRTAVLAFAVATWSVAWVVVGLSAAVPGWWAIAAVVIGLGVFGLGETLWAPVATGLVNTLAPAHLRGRYNAALGLVWTLGQVFGPAIAGVLIGHGHGGTWVAVVVGGTLLSALLLASLRRRLTPEEDGLPARRGSQCGPLDERPRHVTKVRQS</sequence>
<feature type="transmembrane region" description="Helical" evidence="8">
    <location>
        <begin position="295"/>
        <end position="320"/>
    </location>
</feature>
<evidence type="ECO:0000256" key="5">
    <source>
        <dbReference type="ARBA" id="ARBA00022989"/>
    </source>
</evidence>
<feature type="transmembrane region" description="Helical" evidence="8">
    <location>
        <begin position="151"/>
        <end position="174"/>
    </location>
</feature>
<feature type="domain" description="Major facilitator superfamily (MFS) profile" evidence="9">
    <location>
        <begin position="201"/>
        <end position="416"/>
    </location>
</feature>
<feature type="transmembrane region" description="Helical" evidence="8">
    <location>
        <begin position="37"/>
        <end position="56"/>
    </location>
</feature>
<dbReference type="InterPro" id="IPR020846">
    <property type="entry name" value="MFS_dom"/>
</dbReference>
<evidence type="ECO:0000256" key="3">
    <source>
        <dbReference type="ARBA" id="ARBA00022475"/>
    </source>
</evidence>
<dbReference type="PROSITE" id="PS50850">
    <property type="entry name" value="MFS"/>
    <property type="match status" value="2"/>
</dbReference>
<feature type="transmembrane region" description="Helical" evidence="8">
    <location>
        <begin position="268"/>
        <end position="289"/>
    </location>
</feature>
<dbReference type="PANTHER" id="PTHR23517">
    <property type="entry name" value="RESISTANCE PROTEIN MDTM, PUTATIVE-RELATED-RELATED"/>
    <property type="match status" value="1"/>
</dbReference>
<protein>
    <submittedName>
        <fullName evidence="10">MFS transporter</fullName>
    </submittedName>
</protein>
<comment type="caution">
    <text evidence="10">The sequence shown here is derived from an EMBL/GenBank/DDBJ whole genome shotgun (WGS) entry which is preliminary data.</text>
</comment>
<feature type="transmembrane region" description="Helical" evidence="8">
    <location>
        <begin position="361"/>
        <end position="381"/>
    </location>
</feature>
<keyword evidence="4 8" id="KW-0812">Transmembrane</keyword>
<proteinExistence type="predicted"/>
<evidence type="ECO:0000256" key="6">
    <source>
        <dbReference type="ARBA" id="ARBA00023136"/>
    </source>
</evidence>
<organism evidence="10 11">
    <name type="scientific">Nocardioides cavernaquae</name>
    <dbReference type="NCBI Taxonomy" id="2321396"/>
    <lineage>
        <taxon>Bacteria</taxon>
        <taxon>Bacillati</taxon>
        <taxon>Actinomycetota</taxon>
        <taxon>Actinomycetes</taxon>
        <taxon>Propionibacteriales</taxon>
        <taxon>Nocardioidaceae</taxon>
        <taxon>Nocardioides</taxon>
    </lineage>
</organism>
<dbReference type="InterPro" id="IPR050171">
    <property type="entry name" value="MFS_Transporters"/>
</dbReference>
<evidence type="ECO:0000313" key="10">
    <source>
        <dbReference type="EMBL" id="RJS47053.1"/>
    </source>
</evidence>
<comment type="subcellular location">
    <subcellularLocation>
        <location evidence="1">Cell membrane</location>
        <topology evidence="1">Multi-pass membrane protein</topology>
    </subcellularLocation>
</comment>
<reference evidence="11" key="1">
    <citation type="submission" date="2018-09" db="EMBL/GenBank/DDBJ databases">
        <authorList>
            <person name="Zhu H."/>
        </authorList>
    </citation>
    <scope>NUCLEOTIDE SEQUENCE [LARGE SCALE GENOMIC DNA]</scope>
    <source>
        <strain evidence="11">K1W22B-1</strain>
    </source>
</reference>
<dbReference type="InterPro" id="IPR011701">
    <property type="entry name" value="MFS"/>
</dbReference>
<dbReference type="GO" id="GO:0005886">
    <property type="term" value="C:plasma membrane"/>
    <property type="evidence" value="ECO:0007669"/>
    <property type="project" value="UniProtKB-SubCell"/>
</dbReference>
<feature type="transmembrane region" description="Helical" evidence="8">
    <location>
        <begin position="332"/>
        <end position="355"/>
    </location>
</feature>
<evidence type="ECO:0000256" key="2">
    <source>
        <dbReference type="ARBA" id="ARBA00022448"/>
    </source>
</evidence>
<dbReference type="InterPro" id="IPR036259">
    <property type="entry name" value="MFS_trans_sf"/>
</dbReference>
<feature type="transmembrane region" description="Helical" evidence="8">
    <location>
        <begin position="63"/>
        <end position="82"/>
    </location>
</feature>
<evidence type="ECO:0000256" key="1">
    <source>
        <dbReference type="ARBA" id="ARBA00004651"/>
    </source>
</evidence>
<dbReference type="Pfam" id="PF07690">
    <property type="entry name" value="MFS_1"/>
    <property type="match status" value="1"/>
</dbReference>
<dbReference type="Proteomes" id="UP000276542">
    <property type="component" value="Unassembled WGS sequence"/>
</dbReference>
<keyword evidence="5 8" id="KW-1133">Transmembrane helix</keyword>
<keyword evidence="6 8" id="KW-0472">Membrane</keyword>
<evidence type="ECO:0000313" key="11">
    <source>
        <dbReference type="Proteomes" id="UP000276542"/>
    </source>
</evidence>
<evidence type="ECO:0000259" key="9">
    <source>
        <dbReference type="PROSITE" id="PS50850"/>
    </source>
</evidence>
<evidence type="ECO:0000256" key="7">
    <source>
        <dbReference type="SAM" id="MobiDB-lite"/>
    </source>
</evidence>